<evidence type="ECO:0000256" key="10">
    <source>
        <dbReference type="SAM" id="Phobius"/>
    </source>
</evidence>
<comment type="subcellular location">
    <subcellularLocation>
        <location evidence="1">Endoplasmic reticulum membrane</location>
        <topology evidence="1">Single-pass membrane protein</topology>
    </subcellularLocation>
</comment>
<dbReference type="GO" id="GO:0005789">
    <property type="term" value="C:endoplasmic reticulum membrane"/>
    <property type="evidence" value="ECO:0007669"/>
    <property type="project" value="UniProtKB-SubCell"/>
</dbReference>
<evidence type="ECO:0000256" key="8">
    <source>
        <dbReference type="ARBA" id="ARBA00023136"/>
    </source>
</evidence>
<protein>
    <recommendedName>
        <fullName evidence="13">Phosphatidylinositol-glycan biosynthesis class X protein</fullName>
    </recommendedName>
</protein>
<dbReference type="InterPro" id="IPR040039">
    <property type="entry name" value="PIGX"/>
</dbReference>
<reference evidence="11 12" key="1">
    <citation type="submission" date="2018-10" db="EMBL/GenBank/DDBJ databases">
        <title>A high-quality apple genome assembly.</title>
        <authorList>
            <person name="Hu J."/>
        </authorList>
    </citation>
    <scope>NUCLEOTIDE SEQUENCE [LARGE SCALE GENOMIC DNA]</scope>
    <source>
        <strain evidence="12">cv. HFTH1</strain>
        <tissue evidence="11">Young leaf</tissue>
    </source>
</reference>
<proteinExistence type="inferred from homology"/>
<dbReference type="GO" id="GO:0006506">
    <property type="term" value="P:GPI anchor biosynthetic process"/>
    <property type="evidence" value="ECO:0007669"/>
    <property type="project" value="UniProtKB-UniPathway"/>
</dbReference>
<dbReference type="PANTHER" id="PTHR28650:SF1">
    <property type="entry name" value="PHOSPHATIDYLINOSITOL-GLYCAN BIOSYNTHESIS CLASS X PROTEIN"/>
    <property type="match status" value="1"/>
</dbReference>
<dbReference type="UniPathway" id="UPA00196"/>
<evidence type="ECO:0000256" key="5">
    <source>
        <dbReference type="ARBA" id="ARBA00022692"/>
    </source>
</evidence>
<dbReference type="EMBL" id="RDQH01000332">
    <property type="protein sequence ID" value="RXH97067.1"/>
    <property type="molecule type" value="Genomic_DNA"/>
</dbReference>
<accession>A0A498JQ74</accession>
<dbReference type="AlphaFoldDB" id="A0A498JQ74"/>
<keyword evidence="12" id="KW-1185">Reference proteome</keyword>
<evidence type="ECO:0000313" key="12">
    <source>
        <dbReference type="Proteomes" id="UP000290289"/>
    </source>
</evidence>
<evidence type="ECO:0000256" key="4">
    <source>
        <dbReference type="ARBA" id="ARBA00022502"/>
    </source>
</evidence>
<feature type="transmembrane region" description="Helical" evidence="10">
    <location>
        <begin position="115"/>
        <end position="141"/>
    </location>
</feature>
<evidence type="ECO:0000313" key="11">
    <source>
        <dbReference type="EMBL" id="RXH97067.1"/>
    </source>
</evidence>
<evidence type="ECO:0000256" key="1">
    <source>
        <dbReference type="ARBA" id="ARBA00004389"/>
    </source>
</evidence>
<evidence type="ECO:0000256" key="2">
    <source>
        <dbReference type="ARBA" id="ARBA00004687"/>
    </source>
</evidence>
<gene>
    <name evidence="11" type="ORF">DVH24_035735</name>
</gene>
<organism evidence="11 12">
    <name type="scientific">Malus domestica</name>
    <name type="common">Apple</name>
    <name type="synonym">Pyrus malus</name>
    <dbReference type="NCBI Taxonomy" id="3750"/>
    <lineage>
        <taxon>Eukaryota</taxon>
        <taxon>Viridiplantae</taxon>
        <taxon>Streptophyta</taxon>
        <taxon>Embryophyta</taxon>
        <taxon>Tracheophyta</taxon>
        <taxon>Spermatophyta</taxon>
        <taxon>Magnoliopsida</taxon>
        <taxon>eudicotyledons</taxon>
        <taxon>Gunneridae</taxon>
        <taxon>Pentapetalae</taxon>
        <taxon>rosids</taxon>
        <taxon>fabids</taxon>
        <taxon>Rosales</taxon>
        <taxon>Rosaceae</taxon>
        <taxon>Amygdaloideae</taxon>
        <taxon>Maleae</taxon>
        <taxon>Malus</taxon>
    </lineage>
</organism>
<keyword evidence="9" id="KW-0325">Glycoprotein</keyword>
<comment type="similarity">
    <text evidence="3">Belongs to the PIGX family.</text>
</comment>
<keyword evidence="7 10" id="KW-1133">Transmembrane helix</keyword>
<dbReference type="Proteomes" id="UP000290289">
    <property type="component" value="Chromosome 6"/>
</dbReference>
<sequence>MQHIAVFGDANLELPSFLSNHSAVKIHMDIDTIKSNINVELPLHARYPPLDESGYREVKFGMPDLFMRCSVEGTSQNQSCLYKMPEINDSELGYGKLVWKIPSGMRAHVGTVSTLTFVAALFSAITIAATSIFQSAIAYGIHLKES</sequence>
<keyword evidence="6" id="KW-0256">Endoplasmic reticulum</keyword>
<dbReference type="InterPro" id="IPR013233">
    <property type="entry name" value="PIG-X/PBN1"/>
</dbReference>
<evidence type="ECO:0000256" key="9">
    <source>
        <dbReference type="ARBA" id="ARBA00023180"/>
    </source>
</evidence>
<keyword evidence="8 10" id="KW-0472">Membrane</keyword>
<evidence type="ECO:0000256" key="7">
    <source>
        <dbReference type="ARBA" id="ARBA00022989"/>
    </source>
</evidence>
<keyword evidence="4" id="KW-0337">GPI-anchor biosynthesis</keyword>
<evidence type="ECO:0000256" key="6">
    <source>
        <dbReference type="ARBA" id="ARBA00022824"/>
    </source>
</evidence>
<comment type="pathway">
    <text evidence="2">Glycolipid biosynthesis; glycosylphosphatidylinositol-anchor biosynthesis.</text>
</comment>
<evidence type="ECO:0000256" key="3">
    <source>
        <dbReference type="ARBA" id="ARBA00010345"/>
    </source>
</evidence>
<evidence type="ECO:0008006" key="13">
    <source>
        <dbReference type="Google" id="ProtNLM"/>
    </source>
</evidence>
<dbReference type="PANTHER" id="PTHR28650">
    <property type="entry name" value="PHOSPHATIDYLINOSITOL-GLYCAN BIOSYNTHESIS CLASS X PROTEIN"/>
    <property type="match status" value="1"/>
</dbReference>
<dbReference type="Pfam" id="PF08320">
    <property type="entry name" value="PIG-X"/>
    <property type="match status" value="1"/>
</dbReference>
<name>A0A498JQ74_MALDO</name>
<keyword evidence="5 10" id="KW-0812">Transmembrane</keyword>
<comment type="caution">
    <text evidence="11">The sequence shown here is derived from an EMBL/GenBank/DDBJ whole genome shotgun (WGS) entry which is preliminary data.</text>
</comment>